<feature type="domain" description="PTS EIIB type-4" evidence="8">
    <location>
        <begin position="1"/>
        <end position="162"/>
    </location>
</feature>
<organism evidence="9 10">
    <name type="scientific">Absicoccus porci</name>
    <dbReference type="NCBI Taxonomy" id="2486576"/>
    <lineage>
        <taxon>Bacteria</taxon>
        <taxon>Bacillati</taxon>
        <taxon>Bacillota</taxon>
        <taxon>Erysipelotrichia</taxon>
        <taxon>Erysipelotrichales</taxon>
        <taxon>Erysipelotrichaceae</taxon>
        <taxon>Absicoccus</taxon>
    </lineage>
</organism>
<dbReference type="Proteomes" id="UP000276568">
    <property type="component" value="Unassembled WGS sequence"/>
</dbReference>
<name>A0A3N0HXL7_9FIRM</name>
<keyword evidence="2" id="KW-0813">Transport</keyword>
<evidence type="ECO:0000259" key="8">
    <source>
        <dbReference type="PROSITE" id="PS51101"/>
    </source>
</evidence>
<evidence type="ECO:0000256" key="3">
    <source>
        <dbReference type="ARBA" id="ARBA00022490"/>
    </source>
</evidence>
<keyword evidence="3" id="KW-0963">Cytoplasm</keyword>
<reference evidence="9 10" key="1">
    <citation type="submission" date="2018-11" db="EMBL/GenBank/DDBJ databases">
        <title>Clostridium sp. nov., a member of the family Erysipelotrichaceae isolated from pig faeces.</title>
        <authorList>
            <person name="Chang Y.-H."/>
        </authorList>
    </citation>
    <scope>NUCLEOTIDE SEQUENCE [LARGE SCALE GENOMIC DNA]</scope>
    <source>
        <strain evidence="9 10">YH-panp20</strain>
    </source>
</reference>
<dbReference type="Gene3D" id="3.40.35.10">
    <property type="entry name" value="Phosphotransferase system, sorbose subfamily IIB component"/>
    <property type="match status" value="1"/>
</dbReference>
<gene>
    <name evidence="9" type="ORF">EDX97_10750</name>
</gene>
<dbReference type="InterPro" id="IPR036667">
    <property type="entry name" value="PTS_IIB_sorbose-sp_sf"/>
</dbReference>
<evidence type="ECO:0000256" key="5">
    <source>
        <dbReference type="ARBA" id="ARBA00022679"/>
    </source>
</evidence>
<dbReference type="AlphaFoldDB" id="A0A3N0HXL7"/>
<evidence type="ECO:0000256" key="1">
    <source>
        <dbReference type="ARBA" id="ARBA00004496"/>
    </source>
</evidence>
<dbReference type="OrthoDB" id="9788818at2"/>
<dbReference type="Pfam" id="PF03830">
    <property type="entry name" value="PTSIIB_sorb"/>
    <property type="match status" value="1"/>
</dbReference>
<dbReference type="GO" id="GO:0008982">
    <property type="term" value="F:protein-N(PI)-phosphohistidine-sugar phosphotransferase activity"/>
    <property type="evidence" value="ECO:0007669"/>
    <property type="project" value="InterPro"/>
</dbReference>
<dbReference type="SUPFAM" id="SSF52728">
    <property type="entry name" value="PTS IIb component"/>
    <property type="match status" value="1"/>
</dbReference>
<evidence type="ECO:0000256" key="6">
    <source>
        <dbReference type="ARBA" id="ARBA00022683"/>
    </source>
</evidence>
<evidence type="ECO:0000256" key="2">
    <source>
        <dbReference type="ARBA" id="ARBA00022448"/>
    </source>
</evidence>
<keyword evidence="6" id="KW-0598">Phosphotransferase system</keyword>
<keyword evidence="4" id="KW-0762">Sugar transport</keyword>
<keyword evidence="5" id="KW-0808">Transferase</keyword>
<keyword evidence="7" id="KW-0418">Kinase</keyword>
<accession>A0A3N0HXL7</accession>
<dbReference type="PROSITE" id="PS51101">
    <property type="entry name" value="PTS_EIIB_TYPE_4"/>
    <property type="match status" value="1"/>
</dbReference>
<evidence type="ECO:0000313" key="9">
    <source>
        <dbReference type="EMBL" id="RNM29454.1"/>
    </source>
</evidence>
<dbReference type="GO" id="GO:0005737">
    <property type="term" value="C:cytoplasm"/>
    <property type="evidence" value="ECO:0007669"/>
    <property type="project" value="UniProtKB-SubCell"/>
</dbReference>
<keyword evidence="10" id="KW-1185">Reference proteome</keyword>
<comment type="caution">
    <text evidence="9">The sequence shown here is derived from an EMBL/GenBank/DDBJ whole genome shotgun (WGS) entry which is preliminary data.</text>
</comment>
<dbReference type="GO" id="GO:0016301">
    <property type="term" value="F:kinase activity"/>
    <property type="evidence" value="ECO:0007669"/>
    <property type="project" value="UniProtKB-KW"/>
</dbReference>
<dbReference type="GO" id="GO:0009401">
    <property type="term" value="P:phosphoenolpyruvate-dependent sugar phosphotransferase system"/>
    <property type="evidence" value="ECO:0007669"/>
    <property type="project" value="UniProtKB-KW"/>
</dbReference>
<protein>
    <submittedName>
        <fullName evidence="9">PTS mannose/fructose/sorbose transporter subunit IIB</fullName>
    </submittedName>
</protein>
<proteinExistence type="predicted"/>
<dbReference type="EMBL" id="RJQC01000004">
    <property type="protein sequence ID" value="RNM29454.1"/>
    <property type="molecule type" value="Genomic_DNA"/>
</dbReference>
<dbReference type="InterPro" id="IPR004720">
    <property type="entry name" value="PTS_IIB_sorbose-sp"/>
</dbReference>
<comment type="subcellular location">
    <subcellularLocation>
        <location evidence="1">Cytoplasm</location>
    </subcellularLocation>
</comment>
<dbReference type="RefSeq" id="WP_128521141.1">
    <property type="nucleotide sequence ID" value="NZ_CAUWBR010000018.1"/>
</dbReference>
<evidence type="ECO:0000313" key="10">
    <source>
        <dbReference type="Proteomes" id="UP000276568"/>
    </source>
</evidence>
<evidence type="ECO:0000256" key="7">
    <source>
        <dbReference type="ARBA" id="ARBA00022777"/>
    </source>
</evidence>
<evidence type="ECO:0000256" key="4">
    <source>
        <dbReference type="ARBA" id="ARBA00022597"/>
    </source>
</evidence>
<sequence>MDNLKLTRIDFRLIHGQVMTRWVKKYDIESIVVIDDRSAKSPIMKKILLNAAPHGVKVEVLTADEAGKRWKEESFPTNNLLILFKTPAGAAKAYAAGVKYPSLQVGGIEGAGNKVNICRNIVMSQEDVDALKPMYEDGVEIFCQPIPEDNKVPFKTALEKFQ</sequence>